<evidence type="ECO:0000259" key="5">
    <source>
        <dbReference type="Pfam" id="PF07992"/>
    </source>
</evidence>
<sequence>MIDVRNPQDGFAALRARISALGDPVGDDRGADGEPLTVGEWALLIDDIVEHPDQNTEALWNVASPEEDDREYDAIFIGGGAAGRFGSAFLKARGGRQLTIDAWPFLGGSCPHQACVPHHLFSECARELDLAKHMQGKLWYPEFDASKASILEIVKLFRAGRGMPHAIMNWQSKEQLGMEYILNAAATVIDEHTVEVDGRRFQAKNLVLCTGARTDFPAEISGLDRKGVYDFASLIEELDEEPTRCVIIGGSKVALEYGSFFQATGCQTTILTRSPLLRTASLHHVDEGLRDYVIDMMVDRGIEIVEGAQTLDVLGDDRVTGVRYRDANGEIVEVETDFVFVGTGERPDLRMYEPLGLKIDDRGFVVADATMRTSVPNVYAVGDLLGPPMEMFKARKCGVTAARNIMGEHHEFDFSEYPDFFHTTYEVTWCGLSEAEARTEYPNVIKIQMPPDDADPESFALPAAEGSMLYAFTRPILSGWLKLLVDADSRKIVGAHHVGYGAKDAFQYIDYLIRRPEGFTIDQMADLNELFLNPEHFIQLSRLRAGQMSLVSL</sequence>
<dbReference type="Gene3D" id="3.30.390.30">
    <property type="match status" value="1"/>
</dbReference>
<accession>A0A2N3X120</accession>
<dbReference type="Proteomes" id="UP000233750">
    <property type="component" value="Unassembled WGS sequence"/>
</dbReference>
<keyword evidence="3" id="KW-0274">FAD</keyword>
<gene>
    <name evidence="7" type="ORF">ATK30_0802</name>
    <name evidence="6" type="ORF">H5411_40750</name>
</gene>
<evidence type="ECO:0000313" key="8">
    <source>
        <dbReference type="Proteomes" id="UP000233750"/>
    </source>
</evidence>
<dbReference type="PRINTS" id="PR00368">
    <property type="entry name" value="FADPNR"/>
</dbReference>
<dbReference type="SUPFAM" id="SSF51905">
    <property type="entry name" value="FAD/NAD(P)-binding domain"/>
    <property type="match status" value="1"/>
</dbReference>
<dbReference type="GO" id="GO:0016491">
    <property type="term" value="F:oxidoreductase activity"/>
    <property type="evidence" value="ECO:0007669"/>
    <property type="project" value="InterPro"/>
</dbReference>
<protein>
    <submittedName>
        <fullName evidence="7">Dihydrolipoamide dehydrogenase</fullName>
    </submittedName>
    <submittedName>
        <fullName evidence="6">NAD(P)/FAD-dependent oxidoreductase</fullName>
    </submittedName>
</protein>
<dbReference type="SUPFAM" id="SSF55424">
    <property type="entry name" value="FAD/NAD-linked reductases, dimerisation (C-terminal) domain"/>
    <property type="match status" value="1"/>
</dbReference>
<dbReference type="AlphaFoldDB" id="A0A2N3X120"/>
<reference evidence="6 9" key="2">
    <citation type="submission" date="2020-08" db="EMBL/GenBank/DDBJ databases">
        <title>Amycolatopsis echigonensis JCM 21831.</title>
        <authorList>
            <person name="Tedsree N."/>
            <person name="Kuncharoen N."/>
            <person name="Likhitwitayawuid K."/>
            <person name="Tanasupawat S."/>
        </authorList>
    </citation>
    <scope>NUCLEOTIDE SEQUENCE [LARGE SCALE GENOMIC DNA]</scope>
    <source>
        <strain evidence="6 9">JCM 21831</strain>
    </source>
</reference>
<dbReference type="RefSeq" id="WP_183126906.1">
    <property type="nucleotide sequence ID" value="NZ_JACJHR010000104.1"/>
</dbReference>
<evidence type="ECO:0000313" key="6">
    <source>
        <dbReference type="EMBL" id="MBB2505437.1"/>
    </source>
</evidence>
<evidence type="ECO:0000313" key="9">
    <source>
        <dbReference type="Proteomes" id="UP000550260"/>
    </source>
</evidence>
<dbReference type="InterPro" id="IPR036188">
    <property type="entry name" value="FAD/NAD-bd_sf"/>
</dbReference>
<evidence type="ECO:0000259" key="4">
    <source>
        <dbReference type="Pfam" id="PF02852"/>
    </source>
</evidence>
<dbReference type="Pfam" id="PF02852">
    <property type="entry name" value="Pyr_redox_dim"/>
    <property type="match status" value="1"/>
</dbReference>
<dbReference type="PANTHER" id="PTHR43014">
    <property type="entry name" value="MERCURIC REDUCTASE"/>
    <property type="match status" value="1"/>
</dbReference>
<dbReference type="PRINTS" id="PR00411">
    <property type="entry name" value="PNDRDTASEI"/>
</dbReference>
<proteinExistence type="predicted"/>
<evidence type="ECO:0000256" key="1">
    <source>
        <dbReference type="ARBA" id="ARBA00001974"/>
    </source>
</evidence>
<comment type="caution">
    <text evidence="7">The sequence shown here is derived from an EMBL/GenBank/DDBJ whole genome shotgun (WGS) entry which is preliminary data.</text>
</comment>
<keyword evidence="2" id="KW-0285">Flavoprotein</keyword>
<dbReference type="Pfam" id="PF07992">
    <property type="entry name" value="Pyr_redox_2"/>
    <property type="match status" value="1"/>
</dbReference>
<accession>A0A8E1W888</accession>
<dbReference type="Gene3D" id="3.50.50.60">
    <property type="entry name" value="FAD/NAD(P)-binding domain"/>
    <property type="match status" value="2"/>
</dbReference>
<dbReference type="EMBL" id="PJMY01000002">
    <property type="protein sequence ID" value="PKV99814.1"/>
    <property type="molecule type" value="Genomic_DNA"/>
</dbReference>
<dbReference type="EMBL" id="JACJHR010000104">
    <property type="protein sequence ID" value="MBB2505437.1"/>
    <property type="molecule type" value="Genomic_DNA"/>
</dbReference>
<dbReference type="Proteomes" id="UP000550260">
    <property type="component" value="Unassembled WGS sequence"/>
</dbReference>
<dbReference type="InterPro" id="IPR023753">
    <property type="entry name" value="FAD/NAD-binding_dom"/>
</dbReference>
<organism evidence="7 8">
    <name type="scientific">Amycolatopsis echigonensis</name>
    <dbReference type="NCBI Taxonomy" id="2576905"/>
    <lineage>
        <taxon>Bacteria</taxon>
        <taxon>Bacillati</taxon>
        <taxon>Actinomycetota</taxon>
        <taxon>Actinomycetes</taxon>
        <taxon>Pseudonocardiales</taxon>
        <taxon>Pseudonocardiaceae</taxon>
        <taxon>Amycolatopsis</taxon>
    </lineage>
</organism>
<dbReference type="PANTHER" id="PTHR43014:SF5">
    <property type="entry name" value="GLUTATHIONE REDUCTASE (NADPH)"/>
    <property type="match status" value="1"/>
</dbReference>
<name>A0A2N3X120_9PSEU</name>
<keyword evidence="8" id="KW-1185">Reference proteome</keyword>
<reference evidence="7 8" key="1">
    <citation type="submission" date="2017-12" db="EMBL/GenBank/DDBJ databases">
        <title>Sequencing the genomes of 1000 Actinobacteria strains.</title>
        <authorList>
            <person name="Klenk H.-P."/>
        </authorList>
    </citation>
    <scope>NUCLEOTIDE SEQUENCE [LARGE SCALE GENOMIC DNA]</scope>
    <source>
        <strain evidence="7 8">DSM 45165</strain>
    </source>
</reference>
<feature type="domain" description="Pyridine nucleotide-disulphide oxidoreductase dimerisation" evidence="4">
    <location>
        <begin position="418"/>
        <end position="514"/>
    </location>
</feature>
<dbReference type="InterPro" id="IPR016156">
    <property type="entry name" value="FAD/NAD-linked_Rdtase_dimer_sf"/>
</dbReference>
<feature type="domain" description="FAD/NAD(P)-binding" evidence="5">
    <location>
        <begin position="72"/>
        <end position="395"/>
    </location>
</feature>
<evidence type="ECO:0000313" key="7">
    <source>
        <dbReference type="EMBL" id="PKV99814.1"/>
    </source>
</evidence>
<evidence type="ECO:0000256" key="3">
    <source>
        <dbReference type="ARBA" id="ARBA00022827"/>
    </source>
</evidence>
<dbReference type="InterPro" id="IPR004099">
    <property type="entry name" value="Pyr_nucl-diS_OxRdtase_dimer"/>
</dbReference>
<evidence type="ECO:0000256" key="2">
    <source>
        <dbReference type="ARBA" id="ARBA00022630"/>
    </source>
</evidence>
<comment type="cofactor">
    <cofactor evidence="1">
        <name>FAD</name>
        <dbReference type="ChEBI" id="CHEBI:57692"/>
    </cofactor>
</comment>